<dbReference type="InParanoid" id="M1B6L9"/>
<reference evidence="3" key="1">
    <citation type="journal article" date="2011" name="Nature">
        <title>Genome sequence and analysis of the tuber crop potato.</title>
        <authorList>
            <consortium name="The Potato Genome Sequencing Consortium"/>
        </authorList>
    </citation>
    <scope>NUCLEOTIDE SEQUENCE [LARGE SCALE GENOMIC DNA]</scope>
    <source>
        <strain evidence="3">cv. DM1-3 516 R44</strain>
    </source>
</reference>
<dbReference type="Gramene" id="PGSC0003DMT400038298">
    <property type="protein sequence ID" value="PGSC0003DMT400038298"/>
    <property type="gene ID" value="PGSC0003DMG400014780"/>
</dbReference>
<dbReference type="AlphaFoldDB" id="M1B6L9"/>
<organism evidence="2 3">
    <name type="scientific">Solanum tuberosum</name>
    <name type="common">Potato</name>
    <dbReference type="NCBI Taxonomy" id="4113"/>
    <lineage>
        <taxon>Eukaryota</taxon>
        <taxon>Viridiplantae</taxon>
        <taxon>Streptophyta</taxon>
        <taxon>Embryophyta</taxon>
        <taxon>Tracheophyta</taxon>
        <taxon>Spermatophyta</taxon>
        <taxon>Magnoliopsida</taxon>
        <taxon>eudicotyledons</taxon>
        <taxon>Gunneridae</taxon>
        <taxon>Pentapetalae</taxon>
        <taxon>asterids</taxon>
        <taxon>lamiids</taxon>
        <taxon>Solanales</taxon>
        <taxon>Solanaceae</taxon>
        <taxon>Solanoideae</taxon>
        <taxon>Solaneae</taxon>
        <taxon>Solanum</taxon>
    </lineage>
</organism>
<dbReference type="PaxDb" id="4113-PGSC0003DMT400038298"/>
<keyword evidence="1" id="KW-1133">Transmembrane helix</keyword>
<dbReference type="HOGENOM" id="CLU_1952682_0_0_1"/>
<evidence type="ECO:0000313" key="3">
    <source>
        <dbReference type="Proteomes" id="UP000011115"/>
    </source>
</evidence>
<name>M1B6L9_SOLTU</name>
<dbReference type="Proteomes" id="UP000011115">
    <property type="component" value="Unassembled WGS sequence"/>
</dbReference>
<evidence type="ECO:0000313" key="2">
    <source>
        <dbReference type="EnsemblPlants" id="PGSC0003DMT400038298"/>
    </source>
</evidence>
<keyword evidence="1" id="KW-0812">Transmembrane</keyword>
<proteinExistence type="predicted"/>
<keyword evidence="1" id="KW-0472">Membrane</keyword>
<reference evidence="2" key="2">
    <citation type="submission" date="2015-06" db="UniProtKB">
        <authorList>
            <consortium name="EnsemblPlants"/>
        </authorList>
    </citation>
    <scope>IDENTIFICATION</scope>
    <source>
        <strain evidence="2">DM1-3 516 R44</strain>
    </source>
</reference>
<keyword evidence="3" id="KW-1185">Reference proteome</keyword>
<accession>M1B6L9</accession>
<evidence type="ECO:0000256" key="1">
    <source>
        <dbReference type="SAM" id="Phobius"/>
    </source>
</evidence>
<dbReference type="EnsemblPlants" id="PGSC0003DMT400038298">
    <property type="protein sequence ID" value="PGSC0003DMT400038298"/>
    <property type="gene ID" value="PGSC0003DMG400014780"/>
</dbReference>
<protein>
    <submittedName>
        <fullName evidence="2">Uncharacterized protein</fullName>
    </submittedName>
</protein>
<feature type="transmembrane region" description="Helical" evidence="1">
    <location>
        <begin position="104"/>
        <end position="127"/>
    </location>
</feature>
<sequence length="129" mass="14265">MHIRCLICGNGYGTMIQRMRDKSIETPHAYGIRASDRIAGALSYIASKSDVKVNIHSVKDLLFSLPRRASDNINACLDSAILVLFICELEQVNALALKGRNVTWIIEATSAAVFGMLLQLFLEAMIFGY</sequence>